<organism evidence="2 3">
    <name type="scientific">Trichonephila inaurata madagascariensis</name>
    <dbReference type="NCBI Taxonomy" id="2747483"/>
    <lineage>
        <taxon>Eukaryota</taxon>
        <taxon>Metazoa</taxon>
        <taxon>Ecdysozoa</taxon>
        <taxon>Arthropoda</taxon>
        <taxon>Chelicerata</taxon>
        <taxon>Arachnida</taxon>
        <taxon>Araneae</taxon>
        <taxon>Araneomorphae</taxon>
        <taxon>Entelegynae</taxon>
        <taxon>Araneoidea</taxon>
        <taxon>Nephilidae</taxon>
        <taxon>Trichonephila</taxon>
        <taxon>Trichonephila inaurata</taxon>
    </lineage>
</organism>
<dbReference type="EMBL" id="BMAV01026475">
    <property type="protein sequence ID" value="GFS50722.1"/>
    <property type="molecule type" value="Genomic_DNA"/>
</dbReference>
<gene>
    <name evidence="2" type="ORF">TNIN_466961</name>
</gene>
<evidence type="ECO:0000256" key="1">
    <source>
        <dbReference type="SAM" id="MobiDB-lite"/>
    </source>
</evidence>
<accession>A0A8X6INM8</accession>
<sequence length="95" mass="10812">MVSDKSVENGCRFLAGRKSGGDDRDQASKHCHHERSPSTRWTTIEETPKRKRFNSGRRAQGTVKAWVSSKPQEFWEQGILRLVHRGCCSGYGCIF</sequence>
<feature type="compositionally biased region" description="Basic and acidic residues" evidence="1">
    <location>
        <begin position="19"/>
        <end position="28"/>
    </location>
</feature>
<dbReference type="AlphaFoldDB" id="A0A8X6INM8"/>
<protein>
    <submittedName>
        <fullName evidence="2">Uncharacterized protein</fullName>
    </submittedName>
</protein>
<name>A0A8X6INM8_9ARAC</name>
<evidence type="ECO:0000313" key="3">
    <source>
        <dbReference type="Proteomes" id="UP000886998"/>
    </source>
</evidence>
<keyword evidence="3" id="KW-1185">Reference proteome</keyword>
<dbReference type="OrthoDB" id="616263at2759"/>
<proteinExistence type="predicted"/>
<dbReference type="Proteomes" id="UP000886998">
    <property type="component" value="Unassembled WGS sequence"/>
</dbReference>
<feature type="region of interest" description="Disordered" evidence="1">
    <location>
        <begin position="1"/>
        <end position="60"/>
    </location>
</feature>
<reference evidence="2" key="1">
    <citation type="submission" date="2020-08" db="EMBL/GenBank/DDBJ databases">
        <title>Multicomponent nature underlies the extraordinary mechanical properties of spider dragline silk.</title>
        <authorList>
            <person name="Kono N."/>
            <person name="Nakamura H."/>
            <person name="Mori M."/>
            <person name="Yoshida Y."/>
            <person name="Ohtoshi R."/>
            <person name="Malay A.D."/>
            <person name="Moran D.A.P."/>
            <person name="Tomita M."/>
            <person name="Numata K."/>
            <person name="Arakawa K."/>
        </authorList>
    </citation>
    <scope>NUCLEOTIDE SEQUENCE</scope>
</reference>
<evidence type="ECO:0000313" key="2">
    <source>
        <dbReference type="EMBL" id="GFS50722.1"/>
    </source>
</evidence>
<comment type="caution">
    <text evidence="2">The sequence shown here is derived from an EMBL/GenBank/DDBJ whole genome shotgun (WGS) entry which is preliminary data.</text>
</comment>